<evidence type="ECO:0000313" key="2">
    <source>
        <dbReference type="Proteomes" id="UP000807342"/>
    </source>
</evidence>
<sequence>MFKVADRPLGRRRVCFFIGHGEKTIIVWLTKCRVHGAVYTLTLDKEPSLEQAQQYQGWLVDIEWNEIPKREGAQAKRDGCGILVAIFINVTKYRRSNCKIFFHSPQSSITSWTTEICHSIQIISCIRQFSAPPTCILPTSAPFMIYSSRVPTKWDPGESRLVVWKVQAERMELHHKSLKGMNITRNLELGLRFCA</sequence>
<reference evidence="1" key="1">
    <citation type="submission" date="2020-11" db="EMBL/GenBank/DDBJ databases">
        <authorList>
            <consortium name="DOE Joint Genome Institute"/>
            <person name="Ahrendt S."/>
            <person name="Riley R."/>
            <person name="Andreopoulos W."/>
            <person name="Labutti K."/>
            <person name="Pangilinan J."/>
            <person name="Ruiz-Duenas F.J."/>
            <person name="Barrasa J.M."/>
            <person name="Sanchez-Garcia M."/>
            <person name="Camarero S."/>
            <person name="Miyauchi S."/>
            <person name="Serrano A."/>
            <person name="Linde D."/>
            <person name="Babiker R."/>
            <person name="Drula E."/>
            <person name="Ayuso-Fernandez I."/>
            <person name="Pacheco R."/>
            <person name="Padilla G."/>
            <person name="Ferreira P."/>
            <person name="Barriuso J."/>
            <person name="Kellner H."/>
            <person name="Castanera R."/>
            <person name="Alfaro M."/>
            <person name="Ramirez L."/>
            <person name="Pisabarro A.G."/>
            <person name="Kuo A."/>
            <person name="Tritt A."/>
            <person name="Lipzen A."/>
            <person name="He G."/>
            <person name="Yan M."/>
            <person name="Ng V."/>
            <person name="Cullen D."/>
            <person name="Martin F."/>
            <person name="Rosso M.-N."/>
            <person name="Henrissat B."/>
            <person name="Hibbett D."/>
            <person name="Martinez A.T."/>
            <person name="Grigoriev I.V."/>
        </authorList>
    </citation>
    <scope>NUCLEOTIDE SEQUENCE</scope>
    <source>
        <strain evidence="1">MF-IS2</strain>
    </source>
</reference>
<dbReference type="Proteomes" id="UP000807342">
    <property type="component" value="Unassembled WGS sequence"/>
</dbReference>
<evidence type="ECO:0000313" key="1">
    <source>
        <dbReference type="EMBL" id="KAF9444095.1"/>
    </source>
</evidence>
<gene>
    <name evidence="1" type="ORF">P691DRAFT_362458</name>
</gene>
<dbReference type="AlphaFoldDB" id="A0A9P5X6K0"/>
<keyword evidence="2" id="KW-1185">Reference proteome</keyword>
<name>A0A9P5X6K0_9AGAR</name>
<comment type="caution">
    <text evidence="1">The sequence shown here is derived from an EMBL/GenBank/DDBJ whole genome shotgun (WGS) entry which is preliminary data.</text>
</comment>
<proteinExistence type="predicted"/>
<protein>
    <submittedName>
        <fullName evidence="1">Uncharacterized protein</fullName>
    </submittedName>
</protein>
<organism evidence="1 2">
    <name type="scientific">Macrolepiota fuliginosa MF-IS2</name>
    <dbReference type="NCBI Taxonomy" id="1400762"/>
    <lineage>
        <taxon>Eukaryota</taxon>
        <taxon>Fungi</taxon>
        <taxon>Dikarya</taxon>
        <taxon>Basidiomycota</taxon>
        <taxon>Agaricomycotina</taxon>
        <taxon>Agaricomycetes</taxon>
        <taxon>Agaricomycetidae</taxon>
        <taxon>Agaricales</taxon>
        <taxon>Agaricineae</taxon>
        <taxon>Agaricaceae</taxon>
        <taxon>Macrolepiota</taxon>
    </lineage>
</organism>
<dbReference type="EMBL" id="MU151405">
    <property type="protein sequence ID" value="KAF9444095.1"/>
    <property type="molecule type" value="Genomic_DNA"/>
</dbReference>
<accession>A0A9P5X6K0</accession>